<evidence type="ECO:0000256" key="4">
    <source>
        <dbReference type="RuleBase" id="RU004020"/>
    </source>
</evidence>
<protein>
    <recommendedName>
        <fullName evidence="6">HSF-type DNA-binding domain-containing protein</fullName>
    </recommendedName>
</protein>
<dbReference type="InterPro" id="IPR036390">
    <property type="entry name" value="WH_DNA-bd_sf"/>
</dbReference>
<evidence type="ECO:0000313" key="7">
    <source>
        <dbReference type="EMBL" id="CAJ1959829.1"/>
    </source>
</evidence>
<dbReference type="PANTHER" id="PTHR10015">
    <property type="entry name" value="HEAT SHOCK TRANSCRIPTION FACTOR"/>
    <property type="match status" value="1"/>
</dbReference>
<dbReference type="InterPro" id="IPR036388">
    <property type="entry name" value="WH-like_DNA-bd_sf"/>
</dbReference>
<comment type="similarity">
    <text evidence="4">Belongs to the HSF family.</text>
</comment>
<feature type="compositionally biased region" description="Polar residues" evidence="5">
    <location>
        <begin position="31"/>
        <end position="41"/>
    </location>
</feature>
<name>A0AAD2G1V6_9STRA</name>
<evidence type="ECO:0000256" key="2">
    <source>
        <dbReference type="ARBA" id="ARBA00023125"/>
    </source>
</evidence>
<dbReference type="GO" id="GO:0005634">
    <property type="term" value="C:nucleus"/>
    <property type="evidence" value="ECO:0007669"/>
    <property type="project" value="UniProtKB-SubCell"/>
</dbReference>
<evidence type="ECO:0000256" key="5">
    <source>
        <dbReference type="SAM" id="MobiDB-lite"/>
    </source>
</evidence>
<comment type="subcellular location">
    <subcellularLocation>
        <location evidence="1">Nucleus</location>
    </subcellularLocation>
</comment>
<feature type="compositionally biased region" description="Low complexity" evidence="5">
    <location>
        <begin position="13"/>
        <end position="30"/>
    </location>
</feature>
<keyword evidence="3" id="KW-0539">Nucleus</keyword>
<dbReference type="EMBL" id="CAKOGP040002025">
    <property type="protein sequence ID" value="CAJ1959829.1"/>
    <property type="molecule type" value="Genomic_DNA"/>
</dbReference>
<dbReference type="PANTHER" id="PTHR10015:SF206">
    <property type="entry name" value="HSF-TYPE DNA-BINDING DOMAIN-CONTAINING PROTEIN"/>
    <property type="match status" value="1"/>
</dbReference>
<evidence type="ECO:0000256" key="1">
    <source>
        <dbReference type="ARBA" id="ARBA00004123"/>
    </source>
</evidence>
<dbReference type="AlphaFoldDB" id="A0AAD2G1V6"/>
<dbReference type="GO" id="GO:0043565">
    <property type="term" value="F:sequence-specific DNA binding"/>
    <property type="evidence" value="ECO:0007669"/>
    <property type="project" value="InterPro"/>
</dbReference>
<feature type="region of interest" description="Disordered" evidence="5">
    <location>
        <begin position="1"/>
        <end position="54"/>
    </location>
</feature>
<dbReference type="SMART" id="SM00415">
    <property type="entry name" value="HSF"/>
    <property type="match status" value="1"/>
</dbReference>
<reference evidence="7" key="1">
    <citation type="submission" date="2023-08" db="EMBL/GenBank/DDBJ databases">
        <authorList>
            <person name="Audoor S."/>
            <person name="Bilcke G."/>
        </authorList>
    </citation>
    <scope>NUCLEOTIDE SEQUENCE</scope>
</reference>
<organism evidence="7 8">
    <name type="scientific">Cylindrotheca closterium</name>
    <dbReference type="NCBI Taxonomy" id="2856"/>
    <lineage>
        <taxon>Eukaryota</taxon>
        <taxon>Sar</taxon>
        <taxon>Stramenopiles</taxon>
        <taxon>Ochrophyta</taxon>
        <taxon>Bacillariophyta</taxon>
        <taxon>Bacillariophyceae</taxon>
        <taxon>Bacillariophycidae</taxon>
        <taxon>Bacillariales</taxon>
        <taxon>Bacillariaceae</taxon>
        <taxon>Cylindrotheca</taxon>
    </lineage>
</organism>
<keyword evidence="8" id="KW-1185">Reference proteome</keyword>
<feature type="domain" description="HSF-type DNA-binding" evidence="6">
    <location>
        <begin position="58"/>
        <end position="160"/>
    </location>
</feature>
<dbReference type="Pfam" id="PF00447">
    <property type="entry name" value="HSF_DNA-bind"/>
    <property type="match status" value="1"/>
</dbReference>
<evidence type="ECO:0000259" key="6">
    <source>
        <dbReference type="SMART" id="SM00415"/>
    </source>
</evidence>
<dbReference type="Gene3D" id="1.10.10.10">
    <property type="entry name" value="Winged helix-like DNA-binding domain superfamily/Winged helix DNA-binding domain"/>
    <property type="match status" value="1"/>
</dbReference>
<gene>
    <name evidence="7" type="ORF">CYCCA115_LOCUS18248</name>
</gene>
<evidence type="ECO:0000313" key="8">
    <source>
        <dbReference type="Proteomes" id="UP001295423"/>
    </source>
</evidence>
<sequence>MDSTTNTSPAIKAETNSTAAAPAAEPIAESRSQAPASGSNKKSQKTKRYLPEHKKPDAALTFPEKLMALMKEADKHDPKTFCIAWLPDGKTFIIRDPEEFTRKVLSHFFKATKFSSFTRKLYRWGFRQVNRGIGPDDPIIFGNEAFQRDREELMANMRSVTAASTRKQEKSSLEIALAQRAQLEEVNRQKNRVLIEHLLQQKGLASNPLLGGGANPASMDYATFAALQQPQAQAMGPPGLGFSVYDILDQRMQQRNALMGNSIPQQPQMLSALNQQNFQRQPSTADVLNAAISALRYP</sequence>
<dbReference type="Proteomes" id="UP001295423">
    <property type="component" value="Unassembled WGS sequence"/>
</dbReference>
<comment type="caution">
    <text evidence="7">The sequence shown here is derived from an EMBL/GenBank/DDBJ whole genome shotgun (WGS) entry which is preliminary data.</text>
</comment>
<dbReference type="GO" id="GO:0003700">
    <property type="term" value="F:DNA-binding transcription factor activity"/>
    <property type="evidence" value="ECO:0007669"/>
    <property type="project" value="InterPro"/>
</dbReference>
<keyword evidence="2" id="KW-0238">DNA-binding</keyword>
<evidence type="ECO:0000256" key="3">
    <source>
        <dbReference type="ARBA" id="ARBA00023242"/>
    </source>
</evidence>
<proteinExistence type="inferred from homology"/>
<dbReference type="InterPro" id="IPR000232">
    <property type="entry name" value="HSF_DNA-bd"/>
</dbReference>
<accession>A0AAD2G1V6</accession>
<dbReference type="SUPFAM" id="SSF46785">
    <property type="entry name" value="Winged helix' DNA-binding domain"/>
    <property type="match status" value="1"/>
</dbReference>